<dbReference type="STRING" id="1423745.GCA_001311215_00290"/>
<evidence type="ECO:0008006" key="3">
    <source>
        <dbReference type="Google" id="ProtNLM"/>
    </source>
</evidence>
<comment type="caution">
    <text evidence="1">The sequence shown here is derived from an EMBL/GenBank/DDBJ whole genome shotgun (WGS) entry which is preliminary data.</text>
</comment>
<dbReference type="RefSeq" id="WP_009167203.1">
    <property type="nucleotide sequence ID" value="NZ_AYZI01000005.1"/>
</dbReference>
<evidence type="ECO:0000313" key="2">
    <source>
        <dbReference type="Proteomes" id="UP000051586"/>
    </source>
</evidence>
<accession>A0A0R2CII9</accession>
<gene>
    <name evidence="1" type="ORF">FC87_GL000949</name>
</gene>
<dbReference type="PATRIC" id="fig|1423745.4.peg.1010"/>
<organism evidence="1 2">
    <name type="scientific">Fructilactobacillus florum DSM 22689 = JCM 16035</name>
    <dbReference type="NCBI Taxonomy" id="1423745"/>
    <lineage>
        <taxon>Bacteria</taxon>
        <taxon>Bacillati</taxon>
        <taxon>Bacillota</taxon>
        <taxon>Bacilli</taxon>
        <taxon>Lactobacillales</taxon>
        <taxon>Lactobacillaceae</taxon>
        <taxon>Fructilactobacillus</taxon>
    </lineage>
</organism>
<evidence type="ECO:0000313" key="1">
    <source>
        <dbReference type="EMBL" id="KRM91438.1"/>
    </source>
</evidence>
<proteinExistence type="predicted"/>
<reference evidence="1 2" key="1">
    <citation type="journal article" date="2015" name="Genome Announc.">
        <title>Expanding the biotechnology potential of lactobacilli through comparative genomics of 213 strains and associated genera.</title>
        <authorList>
            <person name="Sun Z."/>
            <person name="Harris H.M."/>
            <person name="McCann A."/>
            <person name="Guo C."/>
            <person name="Argimon S."/>
            <person name="Zhang W."/>
            <person name="Yang X."/>
            <person name="Jeffery I.B."/>
            <person name="Cooney J.C."/>
            <person name="Kagawa T.F."/>
            <person name="Liu W."/>
            <person name="Song Y."/>
            <person name="Salvetti E."/>
            <person name="Wrobel A."/>
            <person name="Rasinkangas P."/>
            <person name="Parkhill J."/>
            <person name="Rea M.C."/>
            <person name="O'Sullivan O."/>
            <person name="Ritari J."/>
            <person name="Douillard F.P."/>
            <person name="Paul Ross R."/>
            <person name="Yang R."/>
            <person name="Briner A.E."/>
            <person name="Felis G.E."/>
            <person name="de Vos W.M."/>
            <person name="Barrangou R."/>
            <person name="Klaenhammer T.R."/>
            <person name="Caufield P.W."/>
            <person name="Cui Y."/>
            <person name="Zhang H."/>
            <person name="O'Toole P.W."/>
        </authorList>
    </citation>
    <scope>NUCLEOTIDE SEQUENCE [LARGE SCALE GENOMIC DNA]</scope>
    <source>
        <strain evidence="1 2">DSM 22689</strain>
    </source>
</reference>
<protein>
    <recommendedName>
        <fullName evidence="3">RibT protein</fullName>
    </recommendedName>
</protein>
<dbReference type="EMBL" id="AYZI01000005">
    <property type="protein sequence ID" value="KRM91438.1"/>
    <property type="molecule type" value="Genomic_DNA"/>
</dbReference>
<name>A0A0R2CII9_9LACO</name>
<dbReference type="Proteomes" id="UP000051586">
    <property type="component" value="Unassembled WGS sequence"/>
</dbReference>
<sequence>MLYKYQDDNKRIAMGILSLAKVRDRADYLEQELHWYNDSKQRNLYLWRDQFNNWAGVIGTESFSSCLVVRRITLTPDVNTVFNIFNVLDDLKQLYPDIPLQGTLATQNYLNTWEQNNERKNA</sequence>
<dbReference type="AlphaFoldDB" id="A0A0R2CII9"/>